<sequence>MNQLGEKPEEVRKRLEEEKRQARRRHEDDDAERSQEPPQPAPPKGPVPGDALRETHPDAQDRQ</sequence>
<name>A0A6I6FG12_9ACTN</name>
<protein>
    <submittedName>
        <fullName evidence="2">Uncharacterized protein</fullName>
    </submittedName>
</protein>
<dbReference type="KEGG" id="sfic:EIZ62_03615"/>
<dbReference type="RefSeq" id="WP_156691259.1">
    <property type="nucleotide sequence ID" value="NZ_CP034279.1"/>
</dbReference>
<feature type="compositionally biased region" description="Pro residues" evidence="1">
    <location>
        <begin position="37"/>
        <end position="46"/>
    </location>
</feature>
<accession>A0A6I6FG12</accession>
<dbReference type="Proteomes" id="UP000422572">
    <property type="component" value="Chromosome"/>
</dbReference>
<keyword evidence="3" id="KW-1185">Reference proteome</keyword>
<organism evidence="2 3">
    <name type="scientific">Streptomyces ficellus</name>
    <dbReference type="NCBI Taxonomy" id="1977088"/>
    <lineage>
        <taxon>Bacteria</taxon>
        <taxon>Bacillati</taxon>
        <taxon>Actinomycetota</taxon>
        <taxon>Actinomycetes</taxon>
        <taxon>Kitasatosporales</taxon>
        <taxon>Streptomycetaceae</taxon>
        <taxon>Streptomyces</taxon>
    </lineage>
</organism>
<feature type="region of interest" description="Disordered" evidence="1">
    <location>
        <begin position="1"/>
        <end position="63"/>
    </location>
</feature>
<evidence type="ECO:0000313" key="3">
    <source>
        <dbReference type="Proteomes" id="UP000422572"/>
    </source>
</evidence>
<evidence type="ECO:0000256" key="1">
    <source>
        <dbReference type="SAM" id="MobiDB-lite"/>
    </source>
</evidence>
<dbReference type="AlphaFoldDB" id="A0A6I6FG12"/>
<proteinExistence type="predicted"/>
<evidence type="ECO:0000313" key="2">
    <source>
        <dbReference type="EMBL" id="QGV77439.1"/>
    </source>
</evidence>
<dbReference type="EMBL" id="CP034279">
    <property type="protein sequence ID" value="QGV77439.1"/>
    <property type="molecule type" value="Genomic_DNA"/>
</dbReference>
<reference evidence="2 3" key="1">
    <citation type="submission" date="2018-12" db="EMBL/GenBank/DDBJ databases">
        <title>Complete genome sequence of Streptomyces ficellus NRRL8067, the producer of ficellomycin, feldamycin and nojirimycin.</title>
        <authorList>
            <person name="Zhang H."/>
            <person name="Yue R."/>
            <person name="Liu Y."/>
            <person name="Li M."/>
            <person name="Mu H."/>
            <person name="Zhang J."/>
        </authorList>
    </citation>
    <scope>NUCLEOTIDE SEQUENCE [LARGE SCALE GENOMIC DNA]</scope>
    <source>
        <strain evidence="2 3">NRRL 8067</strain>
    </source>
</reference>
<gene>
    <name evidence="2" type="ORF">EIZ62_03615</name>
</gene>
<feature type="compositionally biased region" description="Basic and acidic residues" evidence="1">
    <location>
        <begin position="51"/>
        <end position="63"/>
    </location>
</feature>
<feature type="compositionally biased region" description="Basic and acidic residues" evidence="1">
    <location>
        <begin position="1"/>
        <end position="35"/>
    </location>
</feature>